<feature type="region of interest" description="Disordered" evidence="1">
    <location>
        <begin position="19"/>
        <end position="40"/>
    </location>
</feature>
<protein>
    <submittedName>
        <fullName evidence="2">Uncharacterized protein</fullName>
    </submittedName>
</protein>
<reference evidence="2 3" key="1">
    <citation type="submission" date="2018-08" db="EMBL/GenBank/DDBJ databases">
        <title>Bacillus phenotypic plasticity.</title>
        <authorList>
            <person name="Hurtado E."/>
        </authorList>
    </citation>
    <scope>NUCLEOTIDE SEQUENCE [LARGE SCALE GENOMIC DNA]</scope>
    <source>
        <strain evidence="2 3">427</strain>
    </source>
</reference>
<organism evidence="2 3">
    <name type="scientific">Bacillus swezeyi</name>
    <dbReference type="NCBI Taxonomy" id="1925020"/>
    <lineage>
        <taxon>Bacteria</taxon>
        <taxon>Bacillati</taxon>
        <taxon>Bacillota</taxon>
        <taxon>Bacilli</taxon>
        <taxon>Bacillales</taxon>
        <taxon>Bacillaceae</taxon>
        <taxon>Bacillus</taxon>
    </lineage>
</organism>
<dbReference type="AlphaFoldDB" id="A0A5M8S0V7"/>
<dbReference type="STRING" id="1925020.BTA30_15715"/>
<sequence length="99" mass="11041">MNLEHPIITQIRAYGYPKEAAERKTVRKASGSPGQEGGHSMEAVAISYSNDRFDQWRLGKAGGSISFTKDGLPVFRFENKDQYERYVKLNACRKKGGGS</sequence>
<proteinExistence type="predicted"/>
<evidence type="ECO:0000256" key="1">
    <source>
        <dbReference type="SAM" id="MobiDB-lite"/>
    </source>
</evidence>
<evidence type="ECO:0000313" key="2">
    <source>
        <dbReference type="EMBL" id="KAA6453223.1"/>
    </source>
</evidence>
<accession>A0A5M8S0V7</accession>
<dbReference type="RefSeq" id="WP_148955933.1">
    <property type="nucleotide sequence ID" value="NZ_QSND01000001.1"/>
</dbReference>
<dbReference type="EMBL" id="QSND01000001">
    <property type="protein sequence ID" value="KAA6453223.1"/>
    <property type="molecule type" value="Genomic_DNA"/>
</dbReference>
<comment type="caution">
    <text evidence="2">The sequence shown here is derived from an EMBL/GenBank/DDBJ whole genome shotgun (WGS) entry which is preliminary data.</text>
</comment>
<dbReference type="Proteomes" id="UP000324326">
    <property type="component" value="Unassembled WGS sequence"/>
</dbReference>
<name>A0A5M8S0V7_9BACI</name>
<evidence type="ECO:0000313" key="3">
    <source>
        <dbReference type="Proteomes" id="UP000324326"/>
    </source>
</evidence>
<gene>
    <name evidence="2" type="ORF">DX927_03185</name>
</gene>